<dbReference type="EMBL" id="JAFLEQ010000017">
    <property type="protein sequence ID" value="MBN9645016.1"/>
    <property type="molecule type" value="Genomic_DNA"/>
</dbReference>
<reference evidence="2" key="1">
    <citation type="submission" date="2021-03" db="EMBL/GenBank/DDBJ databases">
        <authorList>
            <person name="Sun Q."/>
        </authorList>
    </citation>
    <scope>NUCLEOTIDE SEQUENCE</scope>
    <source>
        <strain evidence="2">CCM 8862</strain>
    </source>
</reference>
<feature type="transmembrane region" description="Helical" evidence="1">
    <location>
        <begin position="92"/>
        <end position="112"/>
    </location>
</feature>
<protein>
    <submittedName>
        <fullName evidence="2">SdpI family protein</fullName>
    </submittedName>
</protein>
<name>A0A939E3I4_9CORY</name>
<feature type="transmembrane region" description="Helical" evidence="1">
    <location>
        <begin position="12"/>
        <end position="33"/>
    </location>
</feature>
<evidence type="ECO:0000313" key="3">
    <source>
        <dbReference type="Proteomes" id="UP000664332"/>
    </source>
</evidence>
<organism evidence="2 3">
    <name type="scientific">Corynebacterium mendelii</name>
    <dbReference type="NCBI Taxonomy" id="2765362"/>
    <lineage>
        <taxon>Bacteria</taxon>
        <taxon>Bacillati</taxon>
        <taxon>Actinomycetota</taxon>
        <taxon>Actinomycetes</taxon>
        <taxon>Mycobacteriales</taxon>
        <taxon>Corynebacteriaceae</taxon>
        <taxon>Corynebacterium</taxon>
    </lineage>
</organism>
<sequence length="122" mass="12842">MKGRAAEAMYQIFMSLTFVAAAGMFGWIAAASAKGTLQRNRFVGYRTRLTQHSDAAWAAAHKASVDYSWAAAFLSAVIAAGMAITSIETGTIICLVGCLLLTIVVLRGAWIANRAAAEVAGE</sequence>
<dbReference type="AlphaFoldDB" id="A0A939E3I4"/>
<keyword evidence="1" id="KW-1133">Transmembrane helix</keyword>
<dbReference type="Pfam" id="PF13630">
    <property type="entry name" value="SdpI"/>
    <property type="match status" value="1"/>
</dbReference>
<keyword evidence="1" id="KW-0472">Membrane</keyword>
<gene>
    <name evidence="2" type="ORF">JZY06_10410</name>
</gene>
<accession>A0A939E3I4</accession>
<comment type="caution">
    <text evidence="2">The sequence shown here is derived from an EMBL/GenBank/DDBJ whole genome shotgun (WGS) entry which is preliminary data.</text>
</comment>
<evidence type="ECO:0000256" key="1">
    <source>
        <dbReference type="SAM" id="Phobius"/>
    </source>
</evidence>
<feature type="transmembrane region" description="Helical" evidence="1">
    <location>
        <begin position="67"/>
        <end position="85"/>
    </location>
</feature>
<dbReference type="Proteomes" id="UP000664332">
    <property type="component" value="Unassembled WGS sequence"/>
</dbReference>
<keyword evidence="3" id="KW-1185">Reference proteome</keyword>
<dbReference type="InterPro" id="IPR025962">
    <property type="entry name" value="SdpI/YhfL"/>
</dbReference>
<proteinExistence type="predicted"/>
<keyword evidence="1" id="KW-0812">Transmembrane</keyword>
<evidence type="ECO:0000313" key="2">
    <source>
        <dbReference type="EMBL" id="MBN9645016.1"/>
    </source>
</evidence>